<evidence type="ECO:0000256" key="1">
    <source>
        <dbReference type="ARBA" id="ARBA00022670"/>
    </source>
</evidence>
<protein>
    <submittedName>
        <fullName evidence="13">Pol polyprotein</fullName>
    </submittedName>
</protein>
<keyword evidence="4" id="KW-0540">Nuclease</keyword>
<keyword evidence="5" id="KW-0255">Endonuclease</keyword>
<feature type="domain" description="Reverse transcriptase" evidence="11">
    <location>
        <begin position="434"/>
        <end position="544"/>
    </location>
</feature>
<dbReference type="OrthoDB" id="4369127at2759"/>
<evidence type="ECO:0000256" key="4">
    <source>
        <dbReference type="ARBA" id="ARBA00022722"/>
    </source>
</evidence>
<gene>
    <name evidence="13" type="ORF">BSL78_28361</name>
</gene>
<dbReference type="GO" id="GO:0015074">
    <property type="term" value="P:DNA integration"/>
    <property type="evidence" value="ECO:0007669"/>
    <property type="project" value="UniProtKB-KW"/>
</dbReference>
<dbReference type="Proteomes" id="UP000230750">
    <property type="component" value="Unassembled WGS sequence"/>
</dbReference>
<feature type="domain" description="Reverse transcriptase/retrotransposon-derived protein RNase H-like" evidence="12">
    <location>
        <begin position="621"/>
        <end position="723"/>
    </location>
</feature>
<dbReference type="FunFam" id="3.30.70.270:FF:000003">
    <property type="entry name" value="Transposon Ty3-G Gag-Pol polyprotein"/>
    <property type="match status" value="1"/>
</dbReference>
<dbReference type="PANTHER" id="PTHR33064:SF37">
    <property type="entry name" value="RIBONUCLEASE H"/>
    <property type="match status" value="1"/>
</dbReference>
<dbReference type="SUPFAM" id="SSF56672">
    <property type="entry name" value="DNA/RNA polymerases"/>
    <property type="match status" value="1"/>
</dbReference>
<dbReference type="GO" id="GO:0003964">
    <property type="term" value="F:RNA-directed DNA polymerase activity"/>
    <property type="evidence" value="ECO:0007669"/>
    <property type="project" value="UniProtKB-KW"/>
</dbReference>
<keyword evidence="14" id="KW-1185">Reference proteome</keyword>
<organism evidence="13 14">
    <name type="scientific">Stichopus japonicus</name>
    <name type="common">Sea cucumber</name>
    <dbReference type="NCBI Taxonomy" id="307972"/>
    <lineage>
        <taxon>Eukaryota</taxon>
        <taxon>Metazoa</taxon>
        <taxon>Echinodermata</taxon>
        <taxon>Eleutherozoa</taxon>
        <taxon>Echinozoa</taxon>
        <taxon>Holothuroidea</taxon>
        <taxon>Aspidochirotacea</taxon>
        <taxon>Aspidochirotida</taxon>
        <taxon>Stichopodidae</taxon>
        <taxon>Apostichopus</taxon>
    </lineage>
</organism>
<dbReference type="InterPro" id="IPR043502">
    <property type="entry name" value="DNA/RNA_pol_sf"/>
</dbReference>
<dbReference type="Gene3D" id="3.30.70.270">
    <property type="match status" value="2"/>
</dbReference>
<keyword evidence="7" id="KW-0460">Magnesium</keyword>
<dbReference type="GO" id="GO:0003723">
    <property type="term" value="F:RNA binding"/>
    <property type="evidence" value="ECO:0007669"/>
    <property type="project" value="UniProtKB-KW"/>
</dbReference>
<dbReference type="EMBL" id="MRZV01002072">
    <property type="protein sequence ID" value="PIK34812.1"/>
    <property type="molecule type" value="Genomic_DNA"/>
</dbReference>
<dbReference type="FunFam" id="3.10.20.370:FF:000001">
    <property type="entry name" value="Retrovirus-related Pol polyprotein from transposon 17.6-like protein"/>
    <property type="match status" value="1"/>
</dbReference>
<dbReference type="GO" id="GO:0004190">
    <property type="term" value="F:aspartic-type endopeptidase activity"/>
    <property type="evidence" value="ECO:0007669"/>
    <property type="project" value="InterPro"/>
</dbReference>
<keyword evidence="10" id="KW-0695">RNA-directed DNA polymerase</keyword>
<keyword evidence="6" id="KW-0378">Hydrolase</keyword>
<accession>A0A2G8JGF5</accession>
<dbReference type="Pfam" id="PF00078">
    <property type="entry name" value="RVT_1"/>
    <property type="match status" value="1"/>
</dbReference>
<dbReference type="CDD" id="cd01647">
    <property type="entry name" value="RT_LTR"/>
    <property type="match status" value="1"/>
</dbReference>
<dbReference type="PROSITE" id="PS00141">
    <property type="entry name" value="ASP_PROTEASE"/>
    <property type="match status" value="1"/>
</dbReference>
<evidence type="ECO:0000313" key="14">
    <source>
        <dbReference type="Proteomes" id="UP000230750"/>
    </source>
</evidence>
<proteinExistence type="predicted"/>
<evidence type="ECO:0000313" key="13">
    <source>
        <dbReference type="EMBL" id="PIK34812.1"/>
    </source>
</evidence>
<dbReference type="InterPro" id="IPR041577">
    <property type="entry name" value="RT_RNaseH_2"/>
</dbReference>
<dbReference type="AlphaFoldDB" id="A0A2G8JGF5"/>
<keyword evidence="9" id="KW-0229">DNA integration</keyword>
<keyword evidence="1" id="KW-0645">Protease</keyword>
<dbReference type="SUPFAM" id="SSF50630">
    <property type="entry name" value="Acid proteases"/>
    <property type="match status" value="1"/>
</dbReference>
<evidence type="ECO:0000256" key="8">
    <source>
        <dbReference type="ARBA" id="ARBA00022884"/>
    </source>
</evidence>
<dbReference type="FunFam" id="3.30.70.270:FF:000020">
    <property type="entry name" value="Transposon Tf2-6 polyprotein-like Protein"/>
    <property type="match status" value="1"/>
</dbReference>
<dbReference type="InterPro" id="IPR043128">
    <property type="entry name" value="Rev_trsase/Diguanyl_cyclase"/>
</dbReference>
<dbReference type="Gene3D" id="3.10.20.370">
    <property type="match status" value="1"/>
</dbReference>
<evidence type="ECO:0000256" key="9">
    <source>
        <dbReference type="ARBA" id="ARBA00022908"/>
    </source>
</evidence>
<dbReference type="FunFam" id="3.10.10.10:FF:000007">
    <property type="entry name" value="Retrovirus-related Pol polyprotein from transposon 17.6-like Protein"/>
    <property type="match status" value="1"/>
</dbReference>
<dbReference type="Pfam" id="PF17919">
    <property type="entry name" value="RT_RNaseH_2"/>
    <property type="match status" value="1"/>
</dbReference>
<evidence type="ECO:0000256" key="5">
    <source>
        <dbReference type="ARBA" id="ARBA00022759"/>
    </source>
</evidence>
<dbReference type="InterPro" id="IPR021109">
    <property type="entry name" value="Peptidase_aspartic_dom_sf"/>
</dbReference>
<keyword evidence="3" id="KW-0548">Nucleotidyltransferase</keyword>
<evidence type="ECO:0000256" key="3">
    <source>
        <dbReference type="ARBA" id="ARBA00022695"/>
    </source>
</evidence>
<evidence type="ECO:0000259" key="12">
    <source>
        <dbReference type="Pfam" id="PF17919"/>
    </source>
</evidence>
<dbReference type="GO" id="GO:0004519">
    <property type="term" value="F:endonuclease activity"/>
    <property type="evidence" value="ECO:0007669"/>
    <property type="project" value="UniProtKB-KW"/>
</dbReference>
<evidence type="ECO:0000256" key="7">
    <source>
        <dbReference type="ARBA" id="ARBA00022842"/>
    </source>
</evidence>
<dbReference type="InterPro" id="IPR051320">
    <property type="entry name" value="Viral_Replic_Matur_Polypro"/>
</dbReference>
<reference evidence="13 14" key="1">
    <citation type="journal article" date="2017" name="PLoS Biol.">
        <title>The sea cucumber genome provides insights into morphological evolution and visceral regeneration.</title>
        <authorList>
            <person name="Zhang X."/>
            <person name="Sun L."/>
            <person name="Yuan J."/>
            <person name="Sun Y."/>
            <person name="Gao Y."/>
            <person name="Zhang L."/>
            <person name="Li S."/>
            <person name="Dai H."/>
            <person name="Hamel J.F."/>
            <person name="Liu C."/>
            <person name="Yu Y."/>
            <person name="Liu S."/>
            <person name="Lin W."/>
            <person name="Guo K."/>
            <person name="Jin S."/>
            <person name="Xu P."/>
            <person name="Storey K.B."/>
            <person name="Huan P."/>
            <person name="Zhang T."/>
            <person name="Zhou Y."/>
            <person name="Zhang J."/>
            <person name="Lin C."/>
            <person name="Li X."/>
            <person name="Xing L."/>
            <person name="Huo D."/>
            <person name="Sun M."/>
            <person name="Wang L."/>
            <person name="Mercier A."/>
            <person name="Li F."/>
            <person name="Yang H."/>
            <person name="Xiang J."/>
        </authorList>
    </citation>
    <scope>NUCLEOTIDE SEQUENCE [LARGE SCALE GENOMIC DNA]</scope>
    <source>
        <strain evidence="13">Shaxun</strain>
        <tissue evidence="13">Muscle</tissue>
    </source>
</reference>
<dbReference type="GO" id="GO:0006508">
    <property type="term" value="P:proteolysis"/>
    <property type="evidence" value="ECO:0007669"/>
    <property type="project" value="UniProtKB-KW"/>
</dbReference>
<dbReference type="CDD" id="cd09274">
    <property type="entry name" value="RNase_HI_RT_Ty3"/>
    <property type="match status" value="1"/>
</dbReference>
<keyword evidence="8" id="KW-0694">RNA-binding</keyword>
<comment type="caution">
    <text evidence="13">The sequence shown here is derived from an EMBL/GenBank/DDBJ whole genome shotgun (WGS) entry which is preliminary data.</text>
</comment>
<dbReference type="Gene3D" id="2.40.70.10">
    <property type="entry name" value="Acid Proteases"/>
    <property type="match status" value="1"/>
</dbReference>
<name>A0A2G8JGF5_STIJA</name>
<dbReference type="InterPro" id="IPR000477">
    <property type="entry name" value="RT_dom"/>
</dbReference>
<evidence type="ECO:0000256" key="2">
    <source>
        <dbReference type="ARBA" id="ARBA00022679"/>
    </source>
</evidence>
<evidence type="ECO:0000256" key="10">
    <source>
        <dbReference type="ARBA" id="ARBA00022918"/>
    </source>
</evidence>
<dbReference type="InterPro" id="IPR001969">
    <property type="entry name" value="Aspartic_peptidase_AS"/>
</dbReference>
<evidence type="ECO:0000256" key="6">
    <source>
        <dbReference type="ARBA" id="ARBA00022801"/>
    </source>
</evidence>
<keyword evidence="2" id="KW-0808">Transferase</keyword>
<evidence type="ECO:0000259" key="11">
    <source>
        <dbReference type="Pfam" id="PF00078"/>
    </source>
</evidence>
<dbReference type="PANTHER" id="PTHR33064">
    <property type="entry name" value="POL PROTEIN"/>
    <property type="match status" value="1"/>
</dbReference>
<sequence>MQGEKFKGKTGRGGEDEGVRRELRRLNLENPNMTFFDARDQVMEWIGVPKSLTQGKFTVHKLEADKWGKHRISLSNHQGAFKLGKPVVGNQESTGVVLNNPGHDTLVTKAVGECPKITVQSGSLSIRCLLDTGAEVSTITESFFLEHITQSGELVDVSAFLKISGATGVNVPYIGYVELPITVLGYVFPGMGFLVVKDSCDPQFVEKKRMVPGVLGCNIFRAMQRLLENKWGSDFQDKLVLESGTIEDQRLAHVIAAFQDKEEDLNNQGVDHSIARVCAEKLVLVAANTITSIQVSVQPSTDSKPYVAMIAQLNAEDRTHLPTGLQVAPTLVSIDRSGVAPLQVANFSNHDIYLQPRAPVGIAEGASLGSMVQVKQVDVNEIQVQTVDANELQTVSEPPEQVSTRAIPLESKMTIGDKLNVSQREELRALLQAHGYHQVPVSESDIEKTAFRVGTGGLYEFTRMPFGLTNAPATFMRLMDKVFGDENFQTVLIYLDDILVFGRTFQETQQRLEMVLSRLRSYNLKVKPEKCYLYEERLRYLGHIVSKDGILPDPEKTRAIQNWKRPETERELRSFMGLASYYRRFVANFAKIAAPLHALTGGQRCKAKRPHNPTRSVADRWEAKHEEAFLELKSKLTTAPVLGYPDFQRPYILEVDASLLGFGAVLSQQQETGRVVIAYASRGLKLDEKQMSNYSSMKLELMALHWAITVKFRDLLLGAEFVVYTDNNPLSYLKTSAKLGAVETRWAAELSQFHFDIAYRSGSPM</sequence>